<dbReference type="Gramene" id="Al_scaffold_0001_5191">
    <property type="protein sequence ID" value="Al_scaffold_0001_5191"/>
    <property type="gene ID" value="Al_scaffold_0001_5191"/>
</dbReference>
<name>D7KB14_ARALL</name>
<dbReference type="OrthoDB" id="1101375at2759"/>
<dbReference type="KEGG" id="aly:9328023"/>
<proteinExistence type="predicted"/>
<protein>
    <submittedName>
        <fullName evidence="1">Predicted protein</fullName>
    </submittedName>
</protein>
<accession>D7KB14</accession>
<gene>
    <name evidence="1" type="ORF">ARALYDRAFT_682868</name>
</gene>
<dbReference type="AlphaFoldDB" id="D7KB14"/>
<evidence type="ECO:0000313" key="2">
    <source>
        <dbReference type="Proteomes" id="UP000008694"/>
    </source>
</evidence>
<dbReference type="Proteomes" id="UP000008694">
    <property type="component" value="Unassembled WGS sequence"/>
</dbReference>
<reference evidence="2" key="1">
    <citation type="journal article" date="2011" name="Nat. Genet.">
        <title>The Arabidopsis lyrata genome sequence and the basis of rapid genome size change.</title>
        <authorList>
            <person name="Hu T.T."/>
            <person name="Pattyn P."/>
            <person name="Bakker E.G."/>
            <person name="Cao J."/>
            <person name="Cheng J.-F."/>
            <person name="Clark R.M."/>
            <person name="Fahlgren N."/>
            <person name="Fawcett J.A."/>
            <person name="Grimwood J."/>
            <person name="Gundlach H."/>
            <person name="Haberer G."/>
            <person name="Hollister J.D."/>
            <person name="Ossowski S."/>
            <person name="Ottilar R.P."/>
            <person name="Salamov A.A."/>
            <person name="Schneeberger K."/>
            <person name="Spannagl M."/>
            <person name="Wang X."/>
            <person name="Yang L."/>
            <person name="Nasrallah M.E."/>
            <person name="Bergelson J."/>
            <person name="Carrington J.C."/>
            <person name="Gaut B.S."/>
            <person name="Schmutz J."/>
            <person name="Mayer K.F.X."/>
            <person name="Van de Peer Y."/>
            <person name="Grigoriev I.V."/>
            <person name="Nordborg M."/>
            <person name="Weigel D."/>
            <person name="Guo Y.-L."/>
        </authorList>
    </citation>
    <scope>NUCLEOTIDE SEQUENCE [LARGE SCALE GENOMIC DNA]</scope>
    <source>
        <strain evidence="2">cv. MN47</strain>
    </source>
</reference>
<organism evidence="2">
    <name type="scientific">Arabidopsis lyrata subsp. lyrata</name>
    <name type="common">Lyre-leaved rock-cress</name>
    <dbReference type="NCBI Taxonomy" id="81972"/>
    <lineage>
        <taxon>Eukaryota</taxon>
        <taxon>Viridiplantae</taxon>
        <taxon>Streptophyta</taxon>
        <taxon>Embryophyta</taxon>
        <taxon>Tracheophyta</taxon>
        <taxon>Spermatophyta</taxon>
        <taxon>Magnoliopsida</taxon>
        <taxon>eudicotyledons</taxon>
        <taxon>Gunneridae</taxon>
        <taxon>Pentapetalae</taxon>
        <taxon>rosids</taxon>
        <taxon>malvids</taxon>
        <taxon>Brassicales</taxon>
        <taxon>Brassicaceae</taxon>
        <taxon>Camelineae</taxon>
        <taxon>Arabidopsis</taxon>
    </lineage>
</organism>
<dbReference type="EMBL" id="GL348713">
    <property type="protein sequence ID" value="EFH68220.1"/>
    <property type="molecule type" value="Genomic_DNA"/>
</dbReference>
<evidence type="ECO:0000313" key="1">
    <source>
        <dbReference type="EMBL" id="EFH68220.1"/>
    </source>
</evidence>
<dbReference type="HOGENOM" id="CLU_1808833_0_0_1"/>
<keyword evidence="2" id="KW-1185">Reference proteome</keyword>
<sequence>MERGKRVMQPEADFDLNMVPHEAAFDLNMEVPKADSDLTIKSMDEKEDRIITMEEKTRICEIEAGLDHVMVTSKKEKERKKELKKKLIEYIEEYDIPIETKKVEKIEDPNILCESIIFLKELMNMDPKVSSPQSAFSNDKKNQ</sequence>